<feature type="region of interest" description="Disordered" evidence="1">
    <location>
        <begin position="202"/>
        <end position="221"/>
    </location>
</feature>
<feature type="chain" id="PRO_5012568017" description="Lipoprotein" evidence="2">
    <location>
        <begin position="25"/>
        <end position="221"/>
    </location>
</feature>
<dbReference type="EMBL" id="FRBR01000003">
    <property type="protein sequence ID" value="SHL51471.1"/>
    <property type="molecule type" value="Genomic_DNA"/>
</dbReference>
<dbReference type="Proteomes" id="UP000183974">
    <property type="component" value="Unassembled WGS sequence"/>
</dbReference>
<feature type="signal peptide" evidence="2">
    <location>
        <begin position="1"/>
        <end position="24"/>
    </location>
</feature>
<evidence type="ECO:0000256" key="1">
    <source>
        <dbReference type="SAM" id="MobiDB-lite"/>
    </source>
</evidence>
<dbReference type="STRING" id="337701.SAMN05444398_103136"/>
<evidence type="ECO:0000256" key="2">
    <source>
        <dbReference type="SAM" id="SignalP"/>
    </source>
</evidence>
<protein>
    <recommendedName>
        <fullName evidence="5">Lipoprotein</fullName>
    </recommendedName>
</protein>
<keyword evidence="4" id="KW-1185">Reference proteome</keyword>
<evidence type="ECO:0000313" key="4">
    <source>
        <dbReference type="Proteomes" id="UP000183974"/>
    </source>
</evidence>
<evidence type="ECO:0008006" key="5">
    <source>
        <dbReference type="Google" id="ProtNLM"/>
    </source>
</evidence>
<evidence type="ECO:0000313" key="3">
    <source>
        <dbReference type="EMBL" id="SHL51471.1"/>
    </source>
</evidence>
<dbReference type="AlphaFoldDB" id="A0A1M7B951"/>
<proteinExistence type="predicted"/>
<gene>
    <name evidence="3" type="ORF">SAMN05444398_103136</name>
</gene>
<dbReference type="PROSITE" id="PS51257">
    <property type="entry name" value="PROKAR_LIPOPROTEIN"/>
    <property type="match status" value="1"/>
</dbReference>
<dbReference type="RefSeq" id="WP_073034192.1">
    <property type="nucleotide sequence ID" value="NZ_BMLR01000003.1"/>
</dbReference>
<keyword evidence="2" id="KW-0732">Signal</keyword>
<reference evidence="3 4" key="1">
    <citation type="submission" date="2016-11" db="EMBL/GenBank/DDBJ databases">
        <authorList>
            <person name="Jaros S."/>
            <person name="Januszkiewicz K."/>
            <person name="Wedrychowicz H."/>
        </authorList>
    </citation>
    <scope>NUCLEOTIDE SEQUENCE [LARGE SCALE GENOMIC DNA]</scope>
    <source>
        <strain evidence="3 4">DSM 29589</strain>
    </source>
</reference>
<name>A0A1M7B951_9RHOB</name>
<sequence length="221" mass="24380">MRGWVLALCAVVSLAGCTGQSVWAPDDAVQRAAYRHDGPTRLTLYTMINNRTGAGAHSSLMINGSQRVIFDPAGSFKHETLPERNDVVYGITPPVEDVYTRYHARESYHVQVQKLDVSPQTAERVMQLAQSYGAVPPAQCARSTSTILSQVFPQNVSATWSPVKLAEQFATLPNVSEQHLREYDSDDNSKVLEEWDPTRYAQNRKAAAEQDTAVAKQATDG</sequence>
<accession>A0A1M7B951</accession>
<organism evidence="3 4">
    <name type="scientific">Roseovarius pacificus</name>
    <dbReference type="NCBI Taxonomy" id="337701"/>
    <lineage>
        <taxon>Bacteria</taxon>
        <taxon>Pseudomonadati</taxon>
        <taxon>Pseudomonadota</taxon>
        <taxon>Alphaproteobacteria</taxon>
        <taxon>Rhodobacterales</taxon>
        <taxon>Roseobacteraceae</taxon>
        <taxon>Roseovarius</taxon>
    </lineage>
</organism>
<dbReference type="OrthoDB" id="7666390at2"/>